<proteinExistence type="predicted"/>
<organism evidence="2 3">
    <name type="scientific">Clostridium bovifaecis</name>
    <dbReference type="NCBI Taxonomy" id="2184719"/>
    <lineage>
        <taxon>Bacteria</taxon>
        <taxon>Bacillati</taxon>
        <taxon>Bacillota</taxon>
        <taxon>Clostridia</taxon>
        <taxon>Eubacteriales</taxon>
        <taxon>Clostridiaceae</taxon>
        <taxon>Clostridium</taxon>
    </lineage>
</organism>
<dbReference type="EMBL" id="CP046522">
    <property type="protein sequence ID" value="QGU94280.1"/>
    <property type="molecule type" value="Genomic_DNA"/>
</dbReference>
<dbReference type="SUPFAM" id="SSF52980">
    <property type="entry name" value="Restriction endonuclease-like"/>
    <property type="match status" value="1"/>
</dbReference>
<evidence type="ECO:0000259" key="1">
    <source>
        <dbReference type="Pfam" id="PF04471"/>
    </source>
</evidence>
<dbReference type="GO" id="GO:0003677">
    <property type="term" value="F:DNA binding"/>
    <property type="evidence" value="ECO:0007669"/>
    <property type="project" value="InterPro"/>
</dbReference>
<dbReference type="Proteomes" id="UP000422764">
    <property type="component" value="Chromosome"/>
</dbReference>
<protein>
    <recommendedName>
        <fullName evidence="1">Restriction endonuclease type IV Mrr domain-containing protein</fullName>
    </recommendedName>
</protein>
<dbReference type="InterPro" id="IPR011856">
    <property type="entry name" value="tRNA_endonuc-like_dom_sf"/>
</dbReference>
<dbReference type="InterPro" id="IPR052906">
    <property type="entry name" value="Type_IV_Methyl-Rstrct_Enzyme"/>
</dbReference>
<gene>
    <name evidence="2" type="ORF">GOM49_03360</name>
</gene>
<evidence type="ECO:0000313" key="3">
    <source>
        <dbReference type="Proteomes" id="UP000422764"/>
    </source>
</evidence>
<feature type="domain" description="Restriction endonuclease type IV Mrr" evidence="1">
    <location>
        <begin position="51"/>
        <end position="172"/>
    </location>
</feature>
<dbReference type="GO" id="GO:0009307">
    <property type="term" value="P:DNA restriction-modification system"/>
    <property type="evidence" value="ECO:0007669"/>
    <property type="project" value="InterPro"/>
</dbReference>
<dbReference type="InterPro" id="IPR011335">
    <property type="entry name" value="Restrct_endonuc-II-like"/>
</dbReference>
<reference evidence="2 3" key="1">
    <citation type="submission" date="2019-12" db="EMBL/GenBank/DDBJ databases">
        <title>Genome sequenceing of Clostridium bovifaecis.</title>
        <authorList>
            <person name="Yao Y."/>
        </authorList>
    </citation>
    <scope>NUCLEOTIDE SEQUENCE [LARGE SCALE GENOMIC DNA]</scope>
    <source>
        <strain evidence="2 3">BXX</strain>
    </source>
</reference>
<accession>A0A6I6EQC9</accession>
<dbReference type="PANTHER" id="PTHR30015">
    <property type="entry name" value="MRR RESTRICTION SYSTEM PROTEIN"/>
    <property type="match status" value="1"/>
</dbReference>
<dbReference type="Gene3D" id="3.40.1350.10">
    <property type="match status" value="1"/>
</dbReference>
<sequence>MSSFSKLILYTLILISLRITHKLLSPRASKIKETFKEERLMYGLTSRYFLSSLTNSEFEEYCSYLLNKKGYSNIISISEDFRGGISLICSSTNNSKIYVSCIQSYCRESNIDDNYDTIERSDLQKFVGAMIHDNILEAIVITNGNFSKDAIKYIEQLPSRYNIRLIDGIALSKESWAISQKNIKDLSLANLLS</sequence>
<dbReference type="Pfam" id="PF04471">
    <property type="entry name" value="Mrr_cat"/>
    <property type="match status" value="1"/>
</dbReference>
<evidence type="ECO:0000313" key="2">
    <source>
        <dbReference type="EMBL" id="QGU94280.1"/>
    </source>
</evidence>
<keyword evidence="3" id="KW-1185">Reference proteome</keyword>
<dbReference type="AlphaFoldDB" id="A0A6I6EQC9"/>
<dbReference type="GO" id="GO:0015666">
    <property type="term" value="F:restriction endodeoxyribonuclease activity"/>
    <property type="evidence" value="ECO:0007669"/>
    <property type="project" value="TreeGrafter"/>
</dbReference>
<dbReference type="InterPro" id="IPR007560">
    <property type="entry name" value="Restrct_endonuc_IV_Mrr"/>
</dbReference>
<dbReference type="PANTHER" id="PTHR30015:SF7">
    <property type="entry name" value="TYPE IV METHYL-DIRECTED RESTRICTION ENZYME ECOKMRR"/>
    <property type="match status" value="1"/>
</dbReference>
<name>A0A6I6EQC9_9CLOT</name>